<proteinExistence type="predicted"/>
<dbReference type="VEuPathDB" id="VectorBase:GAUT036348"/>
<sequence>MFPSRILKVTRTISIFLSRRRGAPGRADGGRALGGLNEVLGLLSSLEFSRVKVVSRFTSALTTGLGRDVTVIPFLMPALTPSQQITIAAITNQFCLRDELLQLDQ</sequence>
<dbReference type="AlphaFoldDB" id="A0A1A9VGE6"/>
<accession>A0A1A9VGE6</accession>
<organism evidence="1 2">
    <name type="scientific">Glossina austeni</name>
    <name type="common">Savannah tsetse fly</name>
    <dbReference type="NCBI Taxonomy" id="7395"/>
    <lineage>
        <taxon>Eukaryota</taxon>
        <taxon>Metazoa</taxon>
        <taxon>Ecdysozoa</taxon>
        <taxon>Arthropoda</taxon>
        <taxon>Hexapoda</taxon>
        <taxon>Insecta</taxon>
        <taxon>Pterygota</taxon>
        <taxon>Neoptera</taxon>
        <taxon>Endopterygota</taxon>
        <taxon>Diptera</taxon>
        <taxon>Brachycera</taxon>
        <taxon>Muscomorpha</taxon>
        <taxon>Hippoboscoidea</taxon>
        <taxon>Glossinidae</taxon>
        <taxon>Glossina</taxon>
    </lineage>
</organism>
<protein>
    <submittedName>
        <fullName evidence="1">Uncharacterized protein</fullName>
    </submittedName>
</protein>
<evidence type="ECO:0000313" key="2">
    <source>
        <dbReference type="Proteomes" id="UP000078200"/>
    </source>
</evidence>
<dbReference type="EnsemblMetazoa" id="GAUT036348-RA">
    <property type="protein sequence ID" value="GAUT036348-PA"/>
    <property type="gene ID" value="GAUT036348"/>
</dbReference>
<dbReference type="Proteomes" id="UP000078200">
    <property type="component" value="Unassembled WGS sequence"/>
</dbReference>
<evidence type="ECO:0000313" key="1">
    <source>
        <dbReference type="EnsemblMetazoa" id="GAUT036348-PA"/>
    </source>
</evidence>
<name>A0A1A9VGE6_GLOAU</name>
<reference evidence="1" key="1">
    <citation type="submission" date="2020-05" db="UniProtKB">
        <authorList>
            <consortium name="EnsemblMetazoa"/>
        </authorList>
    </citation>
    <scope>IDENTIFICATION</scope>
    <source>
        <strain evidence="1">TTRI</strain>
    </source>
</reference>
<keyword evidence="2" id="KW-1185">Reference proteome</keyword>